<proteinExistence type="inferred from homology"/>
<dbReference type="PANTHER" id="PTHR11552">
    <property type="entry name" value="GLUCOSE-METHANOL-CHOLINE GMC OXIDOREDUCTASE"/>
    <property type="match status" value="1"/>
</dbReference>
<dbReference type="PROSITE" id="PS00624">
    <property type="entry name" value="GMC_OXRED_2"/>
    <property type="match status" value="1"/>
</dbReference>
<dbReference type="InterPro" id="IPR007867">
    <property type="entry name" value="GMC_OxRtase_C"/>
</dbReference>
<sequence>MLSFWGRTVPPQQLTMATKQYDIIFAGAGTAACVAAGRLAAADPSLKILLVEAGPHTHGLDAHVQPYRYVSNLAPGSTTIGAYVSPPSPAVGDRPIVIVTGQCVGGASAINFMMYTRACASDYDDWNAPGWSAEELLPLLKKTETYQEAPDQPTHGYDGPLKVSHGGHFTNVAQQFLDVAAKYDTERGAIDDLNALYECDGYGRWAKWIDKETGQRSDPARQYIYNQTGNSNLEIMANARVVRVLFEGDRASGVEYVADDANSSGTRQVVHASRLVVLSAGAFGTPAILERSGIGSARVLEKVGVPVRVDLPGVGENYQDHHCMFIPYHAADDAETLDGLWRGEPEETAHWQKIYDEEGKGLMAHNGVDAGIKLRPTPAERAQMGPAFQDTHPGLGAQDMQPGEGTEAHGASPLTHWDATFARAPDRPVMALGCLSGLVGVDPSLALKGKYFVVGFYSFYPLSRGRVHIMSADDPRAPPAFEPGFLEDNGTNVHPAYSAASADLDLLVWGYKRSRELARRLPVYRGELASAHPVFAADDAAGVEAPGPVPMNSKRGPVPIDAPDIVYSAEDDAIIERWARRAVTTTWHSLGTCAMKARSDGGVVDARLNVYGVKGLKVADLSIPPSNVGANTCSTALVIGERAAVIIGEELGIEV</sequence>
<dbReference type="PANTHER" id="PTHR11552:SF78">
    <property type="entry name" value="GLUCOSE-METHANOL-CHOLINE OXIDOREDUCTASE N-TERMINAL DOMAIN-CONTAINING PROTEIN"/>
    <property type="match status" value="1"/>
</dbReference>
<evidence type="ECO:0000256" key="1">
    <source>
        <dbReference type="ARBA" id="ARBA00001974"/>
    </source>
</evidence>
<dbReference type="SUPFAM" id="SSF51905">
    <property type="entry name" value="FAD/NAD(P)-binding domain"/>
    <property type="match status" value="1"/>
</dbReference>
<feature type="binding site" evidence="3">
    <location>
        <position position="241"/>
    </location>
    <ligand>
        <name>FAD</name>
        <dbReference type="ChEBI" id="CHEBI:57692"/>
    </ligand>
</feature>
<evidence type="ECO:0000313" key="6">
    <source>
        <dbReference type="Proteomes" id="UP000320762"/>
    </source>
</evidence>
<dbReference type="SUPFAM" id="SSF54373">
    <property type="entry name" value="FAD-linked reductases, C-terminal domain"/>
    <property type="match status" value="1"/>
</dbReference>
<accession>A0A550CHV7</accession>
<dbReference type="OrthoDB" id="269227at2759"/>
<dbReference type="Pfam" id="PF00732">
    <property type="entry name" value="GMC_oxred_N"/>
    <property type="match status" value="1"/>
</dbReference>
<keyword evidence="3" id="KW-0285">Flavoprotein</keyword>
<gene>
    <name evidence="5" type="ORF">BD626DRAFT_491627</name>
</gene>
<feature type="domain" description="Glucose-methanol-choline oxidoreductase N-terminal" evidence="4">
    <location>
        <begin position="281"/>
        <end position="295"/>
    </location>
</feature>
<evidence type="ECO:0000256" key="2">
    <source>
        <dbReference type="ARBA" id="ARBA00010790"/>
    </source>
</evidence>
<dbReference type="Pfam" id="PF05199">
    <property type="entry name" value="GMC_oxred_C"/>
    <property type="match status" value="1"/>
</dbReference>
<dbReference type="EMBL" id="VDMD01000007">
    <property type="protein sequence ID" value="TRM64385.1"/>
    <property type="molecule type" value="Genomic_DNA"/>
</dbReference>
<keyword evidence="3" id="KW-0274">FAD</keyword>
<name>A0A550CHV7_9AGAR</name>
<dbReference type="InterPro" id="IPR012132">
    <property type="entry name" value="GMC_OxRdtase"/>
</dbReference>
<evidence type="ECO:0000256" key="3">
    <source>
        <dbReference type="PIRSR" id="PIRSR000137-2"/>
    </source>
</evidence>
<keyword evidence="6" id="KW-1185">Reference proteome</keyword>
<dbReference type="PIRSF" id="PIRSF000137">
    <property type="entry name" value="Alcohol_oxidase"/>
    <property type="match status" value="1"/>
</dbReference>
<comment type="cofactor">
    <cofactor evidence="1 3">
        <name>FAD</name>
        <dbReference type="ChEBI" id="CHEBI:57692"/>
    </cofactor>
</comment>
<protein>
    <submittedName>
        <fullName evidence="5">Alcohol oxidase-like protein</fullName>
    </submittedName>
</protein>
<dbReference type="InterPro" id="IPR036188">
    <property type="entry name" value="FAD/NAD-bd_sf"/>
</dbReference>
<dbReference type="Gene3D" id="3.30.560.10">
    <property type="entry name" value="Glucose Oxidase, domain 3"/>
    <property type="match status" value="1"/>
</dbReference>
<dbReference type="PROSITE" id="PS51257">
    <property type="entry name" value="PROKAR_LIPOPROTEIN"/>
    <property type="match status" value="1"/>
</dbReference>
<evidence type="ECO:0000313" key="5">
    <source>
        <dbReference type="EMBL" id="TRM64385.1"/>
    </source>
</evidence>
<dbReference type="AlphaFoldDB" id="A0A550CHV7"/>
<dbReference type="InterPro" id="IPR000172">
    <property type="entry name" value="GMC_OxRdtase_N"/>
</dbReference>
<dbReference type="Gene3D" id="3.50.50.60">
    <property type="entry name" value="FAD/NAD(P)-binding domain"/>
    <property type="match status" value="1"/>
</dbReference>
<evidence type="ECO:0000259" key="4">
    <source>
        <dbReference type="PROSITE" id="PS00624"/>
    </source>
</evidence>
<organism evidence="5 6">
    <name type="scientific">Schizophyllum amplum</name>
    <dbReference type="NCBI Taxonomy" id="97359"/>
    <lineage>
        <taxon>Eukaryota</taxon>
        <taxon>Fungi</taxon>
        <taxon>Dikarya</taxon>
        <taxon>Basidiomycota</taxon>
        <taxon>Agaricomycotina</taxon>
        <taxon>Agaricomycetes</taxon>
        <taxon>Agaricomycetidae</taxon>
        <taxon>Agaricales</taxon>
        <taxon>Schizophyllaceae</taxon>
        <taxon>Schizophyllum</taxon>
    </lineage>
</organism>
<comment type="similarity">
    <text evidence="2">Belongs to the GMC oxidoreductase family.</text>
</comment>
<reference evidence="5 6" key="1">
    <citation type="journal article" date="2019" name="New Phytol.">
        <title>Comparative genomics reveals unique wood-decay strategies and fruiting body development in the Schizophyllaceae.</title>
        <authorList>
            <person name="Almasi E."/>
            <person name="Sahu N."/>
            <person name="Krizsan K."/>
            <person name="Balint B."/>
            <person name="Kovacs G.M."/>
            <person name="Kiss B."/>
            <person name="Cseklye J."/>
            <person name="Drula E."/>
            <person name="Henrissat B."/>
            <person name="Nagy I."/>
            <person name="Chovatia M."/>
            <person name="Adam C."/>
            <person name="LaButti K."/>
            <person name="Lipzen A."/>
            <person name="Riley R."/>
            <person name="Grigoriev I.V."/>
            <person name="Nagy L.G."/>
        </authorList>
    </citation>
    <scope>NUCLEOTIDE SEQUENCE [LARGE SCALE GENOMIC DNA]</scope>
    <source>
        <strain evidence="5 6">NL-1724</strain>
    </source>
</reference>
<comment type="caution">
    <text evidence="5">The sequence shown here is derived from an EMBL/GenBank/DDBJ whole genome shotgun (WGS) entry which is preliminary data.</text>
</comment>
<dbReference type="GO" id="GO:0050660">
    <property type="term" value="F:flavin adenine dinucleotide binding"/>
    <property type="evidence" value="ECO:0007669"/>
    <property type="project" value="InterPro"/>
</dbReference>
<dbReference type="Proteomes" id="UP000320762">
    <property type="component" value="Unassembled WGS sequence"/>
</dbReference>
<dbReference type="STRING" id="97359.A0A550CHV7"/>
<feature type="binding site" evidence="3">
    <location>
        <begin position="587"/>
        <end position="588"/>
    </location>
    <ligand>
        <name>FAD</name>
        <dbReference type="ChEBI" id="CHEBI:57692"/>
    </ligand>
</feature>
<dbReference type="GO" id="GO:0016614">
    <property type="term" value="F:oxidoreductase activity, acting on CH-OH group of donors"/>
    <property type="evidence" value="ECO:0007669"/>
    <property type="project" value="InterPro"/>
</dbReference>